<evidence type="ECO:0000256" key="6">
    <source>
        <dbReference type="ARBA" id="ARBA00093790"/>
    </source>
</evidence>
<evidence type="ECO:0000313" key="8">
    <source>
        <dbReference type="Proteomes" id="UP000034471"/>
    </source>
</evidence>
<evidence type="ECO:0000313" key="7">
    <source>
        <dbReference type="EMBL" id="KKQ38343.1"/>
    </source>
</evidence>
<keyword evidence="1" id="KW-0540">Nuclease</keyword>
<dbReference type="GO" id="GO:0009307">
    <property type="term" value="P:DNA restriction-modification system"/>
    <property type="evidence" value="ECO:0007669"/>
    <property type="project" value="InterPro"/>
</dbReference>
<dbReference type="Pfam" id="PF09520">
    <property type="entry name" value="RE_TdeIII"/>
    <property type="match status" value="1"/>
</dbReference>
<dbReference type="GO" id="GO:0003677">
    <property type="term" value="F:DNA binding"/>
    <property type="evidence" value="ECO:0007669"/>
    <property type="project" value="InterPro"/>
</dbReference>
<dbReference type="InterPro" id="IPR019045">
    <property type="entry name" value="Restrct_endonuc_II_HinfI"/>
</dbReference>
<gene>
    <name evidence="7" type="ORF">US54_C0012G0040</name>
</gene>
<dbReference type="AlphaFoldDB" id="A0A0G0H4Z7"/>
<dbReference type="STRING" id="1618481.US54_C0012G0040"/>
<proteinExistence type="predicted"/>
<evidence type="ECO:0000256" key="3">
    <source>
        <dbReference type="ARBA" id="ARBA00022759"/>
    </source>
</evidence>
<dbReference type="EC" id="3.1.21.4" evidence="6"/>
<keyword evidence="2" id="KW-0680">Restriction system</keyword>
<reference evidence="7 8" key="1">
    <citation type="journal article" date="2015" name="Nature">
        <title>rRNA introns, odd ribosomes, and small enigmatic genomes across a large radiation of phyla.</title>
        <authorList>
            <person name="Brown C.T."/>
            <person name="Hug L.A."/>
            <person name="Thomas B.C."/>
            <person name="Sharon I."/>
            <person name="Castelle C.J."/>
            <person name="Singh A."/>
            <person name="Wilkins M.J."/>
            <person name="Williams K.H."/>
            <person name="Banfield J.F."/>
        </authorList>
    </citation>
    <scope>NUCLEOTIDE SEQUENCE [LARGE SCALE GENOMIC DNA]</scope>
</reference>
<dbReference type="Proteomes" id="UP000034471">
    <property type="component" value="Unassembled WGS sequence"/>
</dbReference>
<comment type="caution">
    <text evidence="7">The sequence shown here is derived from an EMBL/GenBank/DDBJ whole genome shotgun (WGS) entry which is preliminary data.</text>
</comment>
<protein>
    <recommendedName>
        <fullName evidence="6">type II site-specific deoxyribonuclease</fullName>
        <ecNumber evidence="6">3.1.21.4</ecNumber>
    </recommendedName>
</protein>
<dbReference type="EMBL" id="LBTJ01000012">
    <property type="protein sequence ID" value="KKQ38343.1"/>
    <property type="molecule type" value="Genomic_DNA"/>
</dbReference>
<evidence type="ECO:0000256" key="2">
    <source>
        <dbReference type="ARBA" id="ARBA00022747"/>
    </source>
</evidence>
<evidence type="ECO:0000256" key="4">
    <source>
        <dbReference type="ARBA" id="ARBA00022801"/>
    </source>
</evidence>
<sequence>MLSDEQKNRISEVIKKILLSSLRKFPKVDQQNRNAPFHDIILKTFEKELQHVNISTPYLLAISSWLHGLSTSMGSSYESLVHILSGGYKRKFTAAFTLKVKVSQASTIENIIRELKAGNKVRLPNTSVENRLIFKFKSNEKEINALEFTVDNYIETKKYIEGIELKSVRPNSGEGRGEKQKILYAKAAFKKLHPTKEIKYYVGFPFDPTSNDAVSFNKERFFNYLIEFKKFFSPEEVLIASELWDHLSGHSHTMDEIFEIITKTIEKVNRR</sequence>
<accession>A0A0G0H4Z7</accession>
<comment type="catalytic activity">
    <reaction evidence="5">
        <text>Endonucleolytic cleavage of DNA to give specific double-stranded fragments with terminal 5'-phosphates.</text>
        <dbReference type="EC" id="3.1.21.4"/>
    </reaction>
</comment>
<keyword evidence="3 7" id="KW-0255">Endonuclease</keyword>
<name>A0A0G0H4Z7_9BACT</name>
<dbReference type="GO" id="GO:0009036">
    <property type="term" value="F:type II site-specific deoxyribonuclease activity"/>
    <property type="evidence" value="ECO:0007669"/>
    <property type="project" value="InterPro"/>
</dbReference>
<evidence type="ECO:0000256" key="1">
    <source>
        <dbReference type="ARBA" id="ARBA00022722"/>
    </source>
</evidence>
<keyword evidence="4" id="KW-0378">Hydrolase</keyword>
<evidence type="ECO:0000256" key="5">
    <source>
        <dbReference type="ARBA" id="ARBA00093760"/>
    </source>
</evidence>
<organism evidence="7 8">
    <name type="scientific">Candidatus Roizmanbacteria bacterium GW2011_GWA2_37_7</name>
    <dbReference type="NCBI Taxonomy" id="1618481"/>
    <lineage>
        <taxon>Bacteria</taxon>
        <taxon>Candidatus Roizmaniibacteriota</taxon>
    </lineage>
</organism>